<proteinExistence type="predicted"/>
<dbReference type="Pfam" id="PF23500">
    <property type="entry name" value="DUF7133"/>
    <property type="match status" value="1"/>
</dbReference>
<dbReference type="RefSeq" id="WP_131592895.1">
    <property type="nucleotide sequence ID" value="NZ_SJSL01000001.1"/>
</dbReference>
<dbReference type="InterPro" id="IPR029062">
    <property type="entry name" value="Class_I_gatase-like"/>
</dbReference>
<dbReference type="NCBIfam" id="TIGR02604">
    <property type="entry name" value="Piru_Ver_Nterm"/>
    <property type="match status" value="1"/>
</dbReference>
<dbReference type="InterPro" id="IPR016024">
    <property type="entry name" value="ARM-type_fold"/>
</dbReference>
<reference evidence="9 10" key="1">
    <citation type="submission" date="2019-02" db="EMBL/GenBank/DDBJ databases">
        <title>Pedobacter sp. RP-1-14 sp. nov., isolated from Arctic soil.</title>
        <authorList>
            <person name="Dahal R.H."/>
        </authorList>
    </citation>
    <scope>NUCLEOTIDE SEQUENCE [LARGE SCALE GENOMIC DNA]</scope>
    <source>
        <strain evidence="9 10">RP-1-14</strain>
    </source>
</reference>
<dbReference type="OrthoDB" id="9811395at2"/>
<dbReference type="InterPro" id="IPR008972">
    <property type="entry name" value="Cupredoxin"/>
</dbReference>
<dbReference type="GO" id="GO:0009055">
    <property type="term" value="F:electron transfer activity"/>
    <property type="evidence" value="ECO:0007669"/>
    <property type="project" value="InterPro"/>
</dbReference>
<dbReference type="Gene3D" id="1.25.10.10">
    <property type="entry name" value="Leucine-rich Repeat Variant"/>
    <property type="match status" value="1"/>
</dbReference>
<keyword evidence="10" id="KW-1185">Reference proteome</keyword>
<dbReference type="Proteomes" id="UP000293347">
    <property type="component" value="Unassembled WGS sequence"/>
</dbReference>
<evidence type="ECO:0000256" key="3">
    <source>
        <dbReference type="ARBA" id="ARBA00022982"/>
    </source>
</evidence>
<name>A0A4R0NPJ1_9SPHI</name>
<dbReference type="GO" id="GO:0005507">
    <property type="term" value="F:copper ion binding"/>
    <property type="evidence" value="ECO:0007669"/>
    <property type="project" value="InterPro"/>
</dbReference>
<evidence type="ECO:0000259" key="7">
    <source>
        <dbReference type="Pfam" id="PF06283"/>
    </source>
</evidence>
<accession>A0A4R0NPJ1</accession>
<dbReference type="InterPro" id="IPR029010">
    <property type="entry name" value="ThuA-like"/>
</dbReference>
<dbReference type="SUPFAM" id="SSF52317">
    <property type="entry name" value="Class I glutamine amidotransferase-like"/>
    <property type="match status" value="1"/>
</dbReference>
<dbReference type="InterPro" id="IPR013428">
    <property type="entry name" value="Membrane-bound_put_N"/>
</dbReference>
<evidence type="ECO:0000256" key="1">
    <source>
        <dbReference type="ARBA" id="ARBA00022448"/>
    </source>
</evidence>
<dbReference type="AlphaFoldDB" id="A0A4R0NPJ1"/>
<dbReference type="PANTHER" id="PTHR33546">
    <property type="entry name" value="LARGE, MULTIFUNCTIONAL SECRETED PROTEIN-RELATED"/>
    <property type="match status" value="1"/>
</dbReference>
<evidence type="ECO:0000256" key="4">
    <source>
        <dbReference type="ARBA" id="ARBA00023008"/>
    </source>
</evidence>
<dbReference type="Gene3D" id="2.120.10.30">
    <property type="entry name" value="TolB, C-terminal domain"/>
    <property type="match status" value="1"/>
</dbReference>
<dbReference type="CDD" id="cd04233">
    <property type="entry name" value="Auracyanin"/>
    <property type="match status" value="1"/>
</dbReference>
<dbReference type="InterPro" id="IPR055557">
    <property type="entry name" value="DUF7133"/>
</dbReference>
<keyword evidence="1" id="KW-0813">Transport</keyword>
<dbReference type="PROSITE" id="PS00196">
    <property type="entry name" value="COPPER_BLUE"/>
    <property type="match status" value="1"/>
</dbReference>
<dbReference type="PANTHER" id="PTHR33546:SF1">
    <property type="entry name" value="LARGE, MULTIFUNCTIONAL SECRETED PROTEIN"/>
    <property type="match status" value="1"/>
</dbReference>
<dbReference type="SUPFAM" id="SSF63829">
    <property type="entry name" value="Calcium-dependent phosphotriesterase"/>
    <property type="match status" value="1"/>
</dbReference>
<organism evidence="9 10">
    <name type="scientific">Pedobacter psychroterrae</name>
    <dbReference type="NCBI Taxonomy" id="2530453"/>
    <lineage>
        <taxon>Bacteria</taxon>
        <taxon>Pseudomonadati</taxon>
        <taxon>Bacteroidota</taxon>
        <taxon>Sphingobacteriia</taxon>
        <taxon>Sphingobacteriales</taxon>
        <taxon>Sphingobacteriaceae</taxon>
        <taxon>Pedobacter</taxon>
    </lineage>
</organism>
<evidence type="ECO:0000256" key="2">
    <source>
        <dbReference type="ARBA" id="ARBA00022723"/>
    </source>
</evidence>
<dbReference type="Gene3D" id="3.40.50.880">
    <property type="match status" value="1"/>
</dbReference>
<dbReference type="EMBL" id="SJSL01000001">
    <property type="protein sequence ID" value="TCD02861.1"/>
    <property type="molecule type" value="Genomic_DNA"/>
</dbReference>
<feature type="compositionally biased region" description="Basic and acidic residues" evidence="5">
    <location>
        <begin position="841"/>
        <end position="852"/>
    </location>
</feature>
<dbReference type="InterPro" id="IPR028871">
    <property type="entry name" value="BlueCu_1_BS"/>
</dbReference>
<dbReference type="Gene3D" id="2.60.40.420">
    <property type="entry name" value="Cupredoxins - blue copper proteins"/>
    <property type="match status" value="1"/>
</dbReference>
<dbReference type="InterPro" id="IPR011042">
    <property type="entry name" value="6-blade_b-propeller_TolB-like"/>
</dbReference>
<keyword evidence="3" id="KW-0249">Electron transport</keyword>
<gene>
    <name evidence="9" type="ORF">EZ437_02415</name>
</gene>
<dbReference type="SUPFAM" id="SSF49503">
    <property type="entry name" value="Cupredoxins"/>
    <property type="match status" value="1"/>
</dbReference>
<evidence type="ECO:0000313" key="9">
    <source>
        <dbReference type="EMBL" id="TCD02861.1"/>
    </source>
</evidence>
<dbReference type="SUPFAM" id="SSF48371">
    <property type="entry name" value="ARM repeat"/>
    <property type="match status" value="1"/>
</dbReference>
<evidence type="ECO:0000259" key="6">
    <source>
        <dbReference type="Pfam" id="PF00127"/>
    </source>
</evidence>
<dbReference type="InterPro" id="IPR011989">
    <property type="entry name" value="ARM-like"/>
</dbReference>
<evidence type="ECO:0000256" key="5">
    <source>
        <dbReference type="SAM" id="MobiDB-lite"/>
    </source>
</evidence>
<feature type="domain" description="DUF7133" evidence="8">
    <location>
        <begin position="272"/>
        <end position="643"/>
    </location>
</feature>
<keyword evidence="2" id="KW-0479">Metal-binding</keyword>
<sequence length="984" mass="109321">MKKYLIIAGLCLVALISFKGSLIKKDQGRRLEILLLGHNAKNHNSEKFTEIISQDFFKNGINISYTTNPDDLNAENLAKYDGLMIYANYDQITPGQEKALLDFVKSGKGFIPVHCASWCFQNSPAYIDMLGGQFKTHGTGDFEMVVKDGKHPAMKGISSFTTWDETYVHDKLAKDIHVLTERMEGDRHEPYTWVKKYGKGKVFYTAYGHDDRSWKNPGFLKLLQNGVLWAINDAARKDWEKLPKPAPAYTDAKLPNYEKRPGGFQLQAALNPLESQQMTQVPVDFKLELFAAEPDITKPIAMAWDERGRLWILETIDYPNTVREVKGEGQDRIKICEDTNGDGKADKFTIFADKFNIPTSIVFANGGVIIAQAPDFIFLKDTDGDDKADIREKVMGNWGTYDTHAGPSSLHYGFDNKIWGTVGYSGYHGSTKFNQGAYRFDVDGKNIEFMGAASNNTWGLGFSENNDVFISTANNTHSAFLGIPFSYLDRIKQPANKAIDKIDGHYAMHVVTKNLRQVDVFNGFTAAAGHNLYTARNFPKRYWNSIAFVNEPTGRVVHEAVLERKGSGFAEKDGWNLAASADEWFGPVHSEVGPDGAVWMLDWYNFIIQHNPTPQGFENGKGNAYINPLRDRTHGRIYRIVYKNAKAQQIKSLDRKNIASLISGLKSDNMFWRMTAQRLIVENKDKSVAPQLYALISDKKIDEIGINAPAIHALWALHGLGLMDGSNTEAFNIAVQALAHPAAGVRKAALQVLPNNSATLSAIQKAGLLNDPDLNTRLAAILKTSDLPVSSDLTKELQSAAGLSQNSEDRWIKEALKVAQAKHGEASAADAHGAHNMNSGEKTDGNNKEVKDATAPGKADQVVKITPVVNAMKFKQTTFTVKAGTTVEIEFSNIDFMQHNLLILQKGSMDKVGAAADQMAQDPKGAEKQYVPKIPEVLFFTPLVNPEDTFKLRFKVPSVTGDYPYICSFPGHWRIMNGVMKVVK</sequence>
<feature type="domain" description="Blue (type 1) copper" evidence="6">
    <location>
        <begin position="868"/>
        <end position="982"/>
    </location>
</feature>
<keyword evidence="4" id="KW-0186">Copper</keyword>
<evidence type="ECO:0000259" key="8">
    <source>
        <dbReference type="Pfam" id="PF23500"/>
    </source>
</evidence>
<protein>
    <submittedName>
        <fullName evidence="9">Dehydrogenase</fullName>
    </submittedName>
</protein>
<feature type="region of interest" description="Disordered" evidence="5">
    <location>
        <begin position="823"/>
        <end position="856"/>
    </location>
</feature>
<dbReference type="Pfam" id="PF00127">
    <property type="entry name" value="Copper-bind"/>
    <property type="match status" value="1"/>
</dbReference>
<dbReference type="InterPro" id="IPR000923">
    <property type="entry name" value="BlueCu_1"/>
</dbReference>
<feature type="domain" description="ThuA-like" evidence="7">
    <location>
        <begin position="37"/>
        <end position="230"/>
    </location>
</feature>
<comment type="caution">
    <text evidence="9">The sequence shown here is derived from an EMBL/GenBank/DDBJ whole genome shotgun (WGS) entry which is preliminary data.</text>
</comment>
<dbReference type="Pfam" id="PF06283">
    <property type="entry name" value="ThuA"/>
    <property type="match status" value="1"/>
</dbReference>
<evidence type="ECO:0000313" key="10">
    <source>
        <dbReference type="Proteomes" id="UP000293347"/>
    </source>
</evidence>